<dbReference type="PANTHER" id="PTHR48081:SF8">
    <property type="entry name" value="ALPHA_BETA HYDROLASE FOLD-3 DOMAIN-CONTAINING PROTEIN-RELATED"/>
    <property type="match status" value="1"/>
</dbReference>
<accession>A0A8D3WKN2</accession>
<dbReference type="InterPro" id="IPR029058">
    <property type="entry name" value="AB_hydrolase_fold"/>
</dbReference>
<feature type="domain" description="Alpha/beta hydrolase fold-3" evidence="2">
    <location>
        <begin position="88"/>
        <end position="296"/>
    </location>
</feature>
<dbReference type="PANTHER" id="PTHR48081">
    <property type="entry name" value="AB HYDROLASE SUPERFAMILY PROTEIN C4A8.06C"/>
    <property type="match status" value="1"/>
</dbReference>
<keyword evidence="1" id="KW-0378">Hydrolase</keyword>
<dbReference type="Pfam" id="PF07859">
    <property type="entry name" value="Abhydrolase_3"/>
    <property type="match status" value="1"/>
</dbReference>
<dbReference type="KEGG" id="sfa:Sfla_5438"/>
<dbReference type="EMBL" id="CP002475">
    <property type="protein sequence ID" value="ADW06835.1"/>
    <property type="molecule type" value="Genomic_DNA"/>
</dbReference>
<name>A0A8D3WKN2_STRFA</name>
<evidence type="ECO:0000313" key="4">
    <source>
        <dbReference type="Proteomes" id="UP000002066"/>
    </source>
</evidence>
<dbReference type="InterPro" id="IPR050300">
    <property type="entry name" value="GDXG_lipolytic_enzyme"/>
</dbReference>
<gene>
    <name evidence="3" type="ordered locus">Sfla_5438</name>
</gene>
<dbReference type="Gene3D" id="3.40.50.1820">
    <property type="entry name" value="alpha/beta hydrolase"/>
    <property type="match status" value="1"/>
</dbReference>
<dbReference type="Proteomes" id="UP000002066">
    <property type="component" value="Chromosome"/>
</dbReference>
<dbReference type="SUPFAM" id="SSF53474">
    <property type="entry name" value="alpha/beta-Hydrolases"/>
    <property type="match status" value="1"/>
</dbReference>
<dbReference type="OrthoDB" id="128186at2"/>
<dbReference type="InterPro" id="IPR013094">
    <property type="entry name" value="AB_hydrolase_3"/>
</dbReference>
<evidence type="ECO:0000256" key="1">
    <source>
        <dbReference type="ARBA" id="ARBA00022801"/>
    </source>
</evidence>
<sequence length="327" mass="34592">MEQQGQPLAPPLVLERLARSFAERNRCPSAWVGSDVARARATAAAWQDGAAGHPDVTEEWLALPGPAGRRIRVCVLRPAGVTGPLPVVLYLHGIGWMLGSATAHRLLLADLVLGVDAAVVVPEYDRVPEARYPVAVEQGLAVAGWIADHGAQWQLDGGRMAVAGISAGANLAAGVTLLARRSAGIRFRHQVLVCPVTDSAMDTPSYGLFAEGFFLGRAAMSGFWEAYVPDPGRRSESAASPLRATVEELSGLPPALVVTAEADVVRDEGEAYAARMREAGVPVVSVRYQGTVHGFVLFGALRESHASRAARTQMTDTLHVALHGGFS</sequence>
<proteinExistence type="predicted"/>
<dbReference type="AlphaFoldDB" id="A0A8D3WKN2"/>
<protein>
    <submittedName>
        <fullName evidence="3">Lipase</fullName>
    </submittedName>
</protein>
<dbReference type="GO" id="GO:0016787">
    <property type="term" value="F:hydrolase activity"/>
    <property type="evidence" value="ECO:0007669"/>
    <property type="project" value="UniProtKB-KW"/>
</dbReference>
<organism evidence="3 4">
    <name type="scientific">Streptomyces pratensis (strain ATCC 33331 / IAF-45CD)</name>
    <dbReference type="NCBI Taxonomy" id="591167"/>
    <lineage>
        <taxon>Bacteria</taxon>
        <taxon>Bacillati</taxon>
        <taxon>Actinomycetota</taxon>
        <taxon>Actinomycetes</taxon>
        <taxon>Kitasatosporales</taxon>
        <taxon>Streptomycetaceae</taxon>
        <taxon>Streptomyces</taxon>
    </lineage>
</organism>
<reference evidence="3 4" key="1">
    <citation type="submission" date="2011-01" db="EMBL/GenBank/DDBJ databases">
        <title>Complete sequence of chromosome of Streptomyces flavogriseus ATCC 33331.</title>
        <authorList>
            <consortium name="US DOE Joint Genome Institute"/>
            <person name="Lucas S."/>
            <person name="Copeland A."/>
            <person name="Lapidus A."/>
            <person name="Cheng J.-F."/>
            <person name="Goodwin L."/>
            <person name="Pitluck S."/>
            <person name="Davenport K."/>
            <person name="Detter J.C."/>
            <person name="Han C."/>
            <person name="Tapia R."/>
            <person name="Land M."/>
            <person name="Hauser L."/>
            <person name="Kyrpides N."/>
            <person name="Ivanova N."/>
            <person name="Ovchinnikova G."/>
            <person name="Pagani I."/>
            <person name="Brumm P."/>
            <person name="Mead D."/>
            <person name="Woyke T."/>
        </authorList>
    </citation>
    <scope>NUCLEOTIDE SEQUENCE [LARGE SCALE GENOMIC DNA]</scope>
    <source>
        <strain evidence="4">ATCC 33331 / IAF-45CD</strain>
    </source>
</reference>
<evidence type="ECO:0000259" key="2">
    <source>
        <dbReference type="Pfam" id="PF07859"/>
    </source>
</evidence>
<evidence type="ECO:0000313" key="3">
    <source>
        <dbReference type="EMBL" id="ADW06835.1"/>
    </source>
</evidence>